<reference evidence="2" key="1">
    <citation type="submission" date="2014-09" db="EMBL/GenBank/DDBJ databases">
        <authorList>
            <person name="Gomez-Valero L."/>
        </authorList>
    </citation>
    <scope>NUCLEOTIDE SEQUENCE [LARGE SCALE GENOMIC DNA]</scope>
    <source>
        <strain evidence="2">ATCC700992</strain>
    </source>
</reference>
<dbReference type="AlphaFoldDB" id="A0A098G686"/>
<dbReference type="Proteomes" id="UP000032430">
    <property type="component" value="Chromosome I"/>
</dbReference>
<protein>
    <recommendedName>
        <fullName evidence="3">Membrane-associated HD superfamily hydrolase</fullName>
    </recommendedName>
</protein>
<dbReference type="HOGENOM" id="CLU_1110343_0_0_6"/>
<evidence type="ECO:0008006" key="3">
    <source>
        <dbReference type="Google" id="ProtNLM"/>
    </source>
</evidence>
<dbReference type="KEGG" id="lfa:LFA_1611"/>
<gene>
    <name evidence="1" type="ORF">LFA_1611</name>
</gene>
<dbReference type="EMBL" id="LN614827">
    <property type="protein sequence ID" value="CEG57020.1"/>
    <property type="molecule type" value="Genomic_DNA"/>
</dbReference>
<evidence type="ECO:0000313" key="1">
    <source>
        <dbReference type="EMBL" id="CEG57020.1"/>
    </source>
</evidence>
<sequence>MTRAKDTEMQNKLKEIREKEELNAVEVYKQKLAQDRASARAAELDELRRSLVIRHDDKGNPITAWDDWIGHVEKATSEAAAAYNSEWKISMLNLLNTLGMMVQAVDGKLEENLRMPLKQAVIDGLILGKIKDSFIKPPSEISLPSLEHNVTFTDDNKLKIAPLMRSDLVDNKDLLTKERQQLEDAFEKGVVKWLKDNGYKPHPTEEKQFVHETTGKLLDKAAFVALKNDPDNGLQNFLSETTDLSFTPSR</sequence>
<evidence type="ECO:0000313" key="2">
    <source>
        <dbReference type="Proteomes" id="UP000032430"/>
    </source>
</evidence>
<name>A0A098G686_9GAMM</name>
<dbReference type="RefSeq" id="WP_045095592.1">
    <property type="nucleotide sequence ID" value="NZ_LN614827.1"/>
</dbReference>
<organism evidence="1 2">
    <name type="scientific">Legionella fallonii LLAP-10</name>
    <dbReference type="NCBI Taxonomy" id="1212491"/>
    <lineage>
        <taxon>Bacteria</taxon>
        <taxon>Pseudomonadati</taxon>
        <taxon>Pseudomonadota</taxon>
        <taxon>Gammaproteobacteria</taxon>
        <taxon>Legionellales</taxon>
        <taxon>Legionellaceae</taxon>
        <taxon>Legionella</taxon>
    </lineage>
</organism>
<keyword evidence="2" id="KW-1185">Reference proteome</keyword>
<dbReference type="STRING" id="1212491.LFA_1611"/>
<accession>A0A098G686</accession>
<dbReference type="OrthoDB" id="5648372at2"/>
<proteinExistence type="predicted"/>